<proteinExistence type="inferred from homology"/>
<evidence type="ECO:0000256" key="6">
    <source>
        <dbReference type="SAM" id="SignalP"/>
    </source>
</evidence>
<keyword evidence="6" id="KW-0732">Signal</keyword>
<dbReference type="PIRSF" id="PIRSF026534">
    <property type="entry name" value="Endo_alpha-L-arabinosidase"/>
    <property type="match status" value="1"/>
</dbReference>
<evidence type="ECO:0000256" key="5">
    <source>
        <dbReference type="PIRNR" id="PIRNR026534"/>
    </source>
</evidence>
<dbReference type="InterPro" id="IPR050727">
    <property type="entry name" value="GH43_arabinanases"/>
</dbReference>
<comment type="pathway">
    <text evidence="1 5">Glycan metabolism; L-arabinan degradation.</text>
</comment>
<evidence type="ECO:0000256" key="4">
    <source>
        <dbReference type="ARBA" id="ARBA00023295"/>
    </source>
</evidence>
<evidence type="ECO:0000256" key="2">
    <source>
        <dbReference type="ARBA" id="ARBA00009865"/>
    </source>
</evidence>
<keyword evidence="4 5" id="KW-0326">Glycosidase</keyword>
<dbReference type="Pfam" id="PF04616">
    <property type="entry name" value="Glyco_hydro_43"/>
    <property type="match status" value="1"/>
</dbReference>
<evidence type="ECO:0000256" key="1">
    <source>
        <dbReference type="ARBA" id="ARBA00004834"/>
    </source>
</evidence>
<dbReference type="Proteomes" id="UP000738431">
    <property type="component" value="Chromosome"/>
</dbReference>
<comment type="similarity">
    <text evidence="2 5">Belongs to the glycosyl hydrolase 43 family.</text>
</comment>
<dbReference type="CDD" id="cd18830">
    <property type="entry name" value="GH43_CjArb43A-like"/>
    <property type="match status" value="1"/>
</dbReference>
<organism evidence="7 8">
    <name type="scientific">Actomonas aquatica</name>
    <dbReference type="NCBI Taxonomy" id="2866162"/>
    <lineage>
        <taxon>Bacteria</taxon>
        <taxon>Pseudomonadati</taxon>
        <taxon>Verrucomicrobiota</taxon>
        <taxon>Opitutia</taxon>
        <taxon>Opitutales</taxon>
        <taxon>Opitutaceae</taxon>
        <taxon>Actomonas</taxon>
    </lineage>
</organism>
<keyword evidence="8" id="KW-1185">Reference proteome</keyword>
<dbReference type="PANTHER" id="PTHR43301">
    <property type="entry name" value="ARABINAN ENDO-1,5-ALPHA-L-ARABINOSIDASE"/>
    <property type="match status" value="1"/>
</dbReference>
<reference evidence="7 8" key="1">
    <citation type="submission" date="2023-12" db="EMBL/GenBank/DDBJ databases">
        <title>Description of an unclassified Opitutus bacterium of Verrucomicrobiota.</title>
        <authorList>
            <person name="Zhang D.-F."/>
        </authorList>
    </citation>
    <scope>NUCLEOTIDE SEQUENCE [LARGE SCALE GENOMIC DNA]</scope>
    <source>
        <strain evidence="7 8">WL0086</strain>
    </source>
</reference>
<evidence type="ECO:0000256" key="3">
    <source>
        <dbReference type="ARBA" id="ARBA00022801"/>
    </source>
</evidence>
<gene>
    <name evidence="7" type="ORF">K1X11_014565</name>
</gene>
<dbReference type="InterPro" id="IPR016840">
    <property type="entry name" value="Glyco_hydro_43_endo_a_Ara-ase"/>
</dbReference>
<feature type="chain" id="PRO_5045506205" evidence="6">
    <location>
        <begin position="29"/>
        <end position="363"/>
    </location>
</feature>
<name>A0ABZ1C680_9BACT</name>
<dbReference type="InterPro" id="IPR023296">
    <property type="entry name" value="Glyco_hydro_beta-prop_sf"/>
</dbReference>
<feature type="signal peptide" evidence="6">
    <location>
        <begin position="1"/>
        <end position="28"/>
    </location>
</feature>
<dbReference type="Gene3D" id="2.115.10.20">
    <property type="entry name" value="Glycosyl hydrolase domain, family 43"/>
    <property type="match status" value="1"/>
</dbReference>
<dbReference type="PANTHER" id="PTHR43301:SF3">
    <property type="entry name" value="ARABINAN ENDO-1,5-ALPHA-L-ARABINOSIDASE A-RELATED"/>
    <property type="match status" value="1"/>
</dbReference>
<dbReference type="EMBL" id="CP139781">
    <property type="protein sequence ID" value="WRQ86034.1"/>
    <property type="molecule type" value="Genomic_DNA"/>
</dbReference>
<evidence type="ECO:0000313" key="7">
    <source>
        <dbReference type="EMBL" id="WRQ86034.1"/>
    </source>
</evidence>
<dbReference type="InterPro" id="IPR006710">
    <property type="entry name" value="Glyco_hydro_43"/>
</dbReference>
<dbReference type="SUPFAM" id="SSF75005">
    <property type="entry name" value="Arabinanase/levansucrase/invertase"/>
    <property type="match status" value="1"/>
</dbReference>
<evidence type="ECO:0000313" key="8">
    <source>
        <dbReference type="Proteomes" id="UP000738431"/>
    </source>
</evidence>
<sequence length="363" mass="40088">MTHGRFLRRGLPLLASLLAAFGAARAEADSTPTEATLPQLFIHDPVIARDGGTYYLYSTGPGITFYSSPDRINWTCEGRVFPGEPAWAADAAPRFNGHLWAPDIVEHDGRFYLYYSVSAFAANTSAIGVTVNTTLDPDSPDYEWRDQGIVVQSVPNRDLWNAIDSAVVWDDDGTPWLSFGSFWGGLKLVQLNPDLVSLAEPQEWHTIAKRERAPFTPDAEPGHAALEAPFLFHHDGYYYLFLSWDFCCRGSNSTYKMMVGRATDVRGPYLDREGVDLAAGGGSLIMDGTAAFPGVGHNAVYTWDGEDYMVFHAYEAANNGRQTLKIAPITWDDEGWPVVDPTVLDTFRSRLLNPAEARAIITP</sequence>
<accession>A0ABZ1C680</accession>
<dbReference type="RefSeq" id="WP_221031546.1">
    <property type="nucleotide sequence ID" value="NZ_CP139781.1"/>
</dbReference>
<protein>
    <submittedName>
        <fullName evidence="7">Arabinan endo-1,5-alpha-L-arabinosidase</fullName>
    </submittedName>
</protein>
<keyword evidence="3 5" id="KW-0378">Hydrolase</keyword>